<evidence type="ECO:0000256" key="4">
    <source>
        <dbReference type="PROSITE-ProRule" id="PRU00409"/>
    </source>
</evidence>
<comment type="caution">
    <text evidence="6">The sequence shown here is derived from an EMBL/GenBank/DDBJ whole genome shotgun (WGS) entry which is preliminary data.</text>
</comment>
<dbReference type="RefSeq" id="WP_219504009.1">
    <property type="nucleotide sequence ID" value="NZ_JAHXDN010000004.1"/>
</dbReference>
<reference evidence="6" key="1">
    <citation type="submission" date="2021-07" db="EMBL/GenBank/DDBJ databases">
        <title>Roseobacter insulae sp. nov., isolated from a tidal flat.</title>
        <authorList>
            <person name="Park S."/>
            <person name="Yoon J.-H."/>
        </authorList>
    </citation>
    <scope>NUCLEOTIDE SEQUENCE</scope>
    <source>
        <strain evidence="6">YSTF-M11</strain>
    </source>
</reference>
<evidence type="ECO:0000256" key="3">
    <source>
        <dbReference type="ARBA" id="ARBA00022840"/>
    </source>
</evidence>
<evidence type="ECO:0000313" key="7">
    <source>
        <dbReference type="Proteomes" id="UP001138661"/>
    </source>
</evidence>
<evidence type="ECO:0000256" key="1">
    <source>
        <dbReference type="ARBA" id="ARBA00022598"/>
    </source>
</evidence>
<dbReference type="InterPro" id="IPR052032">
    <property type="entry name" value="ATP-dep_AA_Ligase"/>
</dbReference>
<dbReference type="GO" id="GO:0046872">
    <property type="term" value="F:metal ion binding"/>
    <property type="evidence" value="ECO:0007669"/>
    <property type="project" value="InterPro"/>
</dbReference>
<feature type="domain" description="ATP-grasp" evidence="5">
    <location>
        <begin position="116"/>
        <end position="314"/>
    </location>
</feature>
<organism evidence="6 7">
    <name type="scientific">Roseobacter insulae</name>
    <dbReference type="NCBI Taxonomy" id="2859783"/>
    <lineage>
        <taxon>Bacteria</taxon>
        <taxon>Pseudomonadati</taxon>
        <taxon>Pseudomonadota</taxon>
        <taxon>Alphaproteobacteria</taxon>
        <taxon>Rhodobacterales</taxon>
        <taxon>Roseobacteraceae</taxon>
        <taxon>Roseobacter</taxon>
    </lineage>
</organism>
<keyword evidence="3 4" id="KW-0067">ATP-binding</keyword>
<dbReference type="PANTHER" id="PTHR43585:SF2">
    <property type="entry name" value="ATP-GRASP ENZYME FSQD"/>
    <property type="match status" value="1"/>
</dbReference>
<sequence length="419" mass="45413">MSGSDIILFLDLWPSPAEAMRPILAAKRLGLEVLLVANRITPQQAQSVDYAIEVNSYDGDLVRRTIAGFPQKDRIVGVAKWLDRSVEIAAALCADLGLPSMSLDDAKVARSKFLAKQAAAAVGVSVPGNALITTRDGLAQNAEAVGFPAIIKPLSASASRYAFKVHDLAELTTAFDNLTRWTNANRDPILALSRGFILERFVDGRLVTIDGIASGDTIQFAGIIDHENTKETFLDWQHIFPAPLVAEQHAECLDAARRVVTATGVKHSPFQVEGFITRTGFTFLEMAARTAGDYNSTHLIPGVLQTDYLRDCVLSFLGHVPNGGADYRIPPNCYAGTRYKITDATGRFRALEGLGTASRIHGCEHVFVEIGEGQMIRQPPDDYFSSRVASLFAAGHTYASVVKTLKAMDASITLHLDTP</sequence>
<evidence type="ECO:0000313" key="6">
    <source>
        <dbReference type="EMBL" id="MBW4708990.1"/>
    </source>
</evidence>
<evidence type="ECO:0000256" key="2">
    <source>
        <dbReference type="ARBA" id="ARBA00022741"/>
    </source>
</evidence>
<name>A0A9X1JZ86_9RHOB</name>
<dbReference type="AlphaFoldDB" id="A0A9X1JZ86"/>
<accession>A0A9X1JZ86</accession>
<dbReference type="Proteomes" id="UP001138661">
    <property type="component" value="Unassembled WGS sequence"/>
</dbReference>
<dbReference type="GO" id="GO:0005524">
    <property type="term" value="F:ATP binding"/>
    <property type="evidence" value="ECO:0007669"/>
    <property type="project" value="UniProtKB-UniRule"/>
</dbReference>
<proteinExistence type="predicted"/>
<dbReference type="InterPro" id="IPR011761">
    <property type="entry name" value="ATP-grasp"/>
</dbReference>
<protein>
    <submittedName>
        <fullName evidence="6">ATP-grasp domain-containing protein</fullName>
    </submittedName>
</protein>
<keyword evidence="2 4" id="KW-0547">Nucleotide-binding</keyword>
<dbReference type="EMBL" id="JAHXDN010000004">
    <property type="protein sequence ID" value="MBW4708990.1"/>
    <property type="molecule type" value="Genomic_DNA"/>
</dbReference>
<dbReference type="GO" id="GO:0016874">
    <property type="term" value="F:ligase activity"/>
    <property type="evidence" value="ECO:0007669"/>
    <property type="project" value="UniProtKB-KW"/>
</dbReference>
<keyword evidence="7" id="KW-1185">Reference proteome</keyword>
<dbReference type="InterPro" id="IPR041472">
    <property type="entry name" value="BL00235/CARNS1_N"/>
</dbReference>
<gene>
    <name evidence="6" type="ORF">KX928_14465</name>
</gene>
<evidence type="ECO:0000259" key="5">
    <source>
        <dbReference type="PROSITE" id="PS50975"/>
    </source>
</evidence>
<dbReference type="Pfam" id="PF13535">
    <property type="entry name" value="ATP-grasp_4"/>
    <property type="match status" value="1"/>
</dbReference>
<keyword evidence="1" id="KW-0436">Ligase</keyword>
<dbReference type="PANTHER" id="PTHR43585">
    <property type="entry name" value="FUMIPYRROLE BIOSYNTHESIS PROTEIN C"/>
    <property type="match status" value="1"/>
</dbReference>
<dbReference type="Pfam" id="PF18130">
    <property type="entry name" value="ATPgrasp_N"/>
    <property type="match status" value="1"/>
</dbReference>
<dbReference type="PROSITE" id="PS50975">
    <property type="entry name" value="ATP_GRASP"/>
    <property type="match status" value="1"/>
</dbReference>